<comment type="caution">
    <text evidence="1">The sequence shown here is derived from an EMBL/GenBank/DDBJ whole genome shotgun (WGS) entry which is preliminary data.</text>
</comment>
<protein>
    <submittedName>
        <fullName evidence="1">CRISPR-associated protein</fullName>
    </submittedName>
</protein>
<organism evidence="1 4">
    <name type="scientific">Pyrobaculum aerophilum</name>
    <dbReference type="NCBI Taxonomy" id="13773"/>
    <lineage>
        <taxon>Archaea</taxon>
        <taxon>Thermoproteota</taxon>
        <taxon>Thermoprotei</taxon>
        <taxon>Thermoproteales</taxon>
        <taxon>Thermoproteaceae</taxon>
        <taxon>Pyrobaculum</taxon>
    </lineage>
</organism>
<dbReference type="EMBL" id="NMUF01000028">
    <property type="protein sequence ID" value="RFA97308.1"/>
    <property type="molecule type" value="Genomic_DNA"/>
</dbReference>
<accession>A0A371QXD1</accession>
<dbReference type="Proteomes" id="UP000256877">
    <property type="component" value="Unassembled WGS sequence"/>
</dbReference>
<evidence type="ECO:0000313" key="2">
    <source>
        <dbReference type="EMBL" id="RFA97308.1"/>
    </source>
</evidence>
<evidence type="ECO:0000313" key="3">
    <source>
        <dbReference type="Proteomes" id="UP000256877"/>
    </source>
</evidence>
<sequence>MAVLSLRVETPLFVLGGGSAVVGLDAFYKDGYLYLVDLTHPAVLSGVREPVIDAVVRVLAQSPARFAYASYPSPQLPQNAEVKIGRAPPASTIKGLLRTAYLRLVLERDPGLAGKFINAVRSALQEGSSPKFLASRGEDAVFKRFFDRRRFDIFNLVRVKELRLSPIFKVYKVDVAEGGAVKASFYAVGAAPGSAFEYGVEVSPMVNESGGREWIISEGDLKEALDLFAKEVSEFERQKGRHVPCDRGVRLGFGAGRRWKTVLNFLQRRDPQLYQDIERLMSRRLGRVWDDLTVKTAEGKPVGWVCYEWK</sequence>
<reference evidence="3 4" key="1">
    <citation type="submission" date="2017-07" db="EMBL/GenBank/DDBJ databases">
        <title>Draft genome sequence of aerobic hyperthermophilic archaea, Pyrobaculum aerophilum YKB31 and YKB32.</title>
        <authorList>
            <person name="Mochizuki T."/>
            <person name="Berliner A.J."/>
            <person name="Yoshida-Takashima Y."/>
            <person name="Takaki Y."/>
            <person name="Nunoura T."/>
            <person name="Takai K."/>
        </authorList>
    </citation>
    <scope>NUCLEOTIDE SEQUENCE [LARGE SCALE GENOMIC DNA]</scope>
    <source>
        <strain evidence="1 4">YKB31</strain>
        <strain evidence="2 3">YKB32</strain>
    </source>
</reference>
<dbReference type="RefSeq" id="WP_116421390.1">
    <property type="nucleotide sequence ID" value="NZ_NMUE01000026.1"/>
</dbReference>
<dbReference type="OrthoDB" id="27948at2157"/>
<gene>
    <name evidence="1" type="ORF">CGL51_08355</name>
    <name evidence="2" type="ORF">CGL52_09565</name>
</gene>
<evidence type="ECO:0000313" key="4">
    <source>
        <dbReference type="Proteomes" id="UP000257123"/>
    </source>
</evidence>
<name>A0A371QXD1_9CREN</name>
<dbReference type="AlphaFoldDB" id="A0A371QXD1"/>
<dbReference type="Proteomes" id="UP000257123">
    <property type="component" value="Unassembled WGS sequence"/>
</dbReference>
<proteinExistence type="predicted"/>
<evidence type="ECO:0000313" key="1">
    <source>
        <dbReference type="EMBL" id="RFA95072.1"/>
    </source>
</evidence>
<dbReference type="EMBL" id="NMUE01000026">
    <property type="protein sequence ID" value="RFA95072.1"/>
    <property type="molecule type" value="Genomic_DNA"/>
</dbReference>